<protein>
    <submittedName>
        <fullName evidence="2">Uncharacterized protein</fullName>
    </submittedName>
</protein>
<accession>A0ABV8WCM3</accession>
<gene>
    <name evidence="2" type="ORF">ACFOY0_25915</name>
</gene>
<organism evidence="2 3">
    <name type="scientific">Flavobacterium quisquiliarum</name>
    <dbReference type="NCBI Taxonomy" id="1834436"/>
    <lineage>
        <taxon>Bacteria</taxon>
        <taxon>Pseudomonadati</taxon>
        <taxon>Bacteroidota</taxon>
        <taxon>Flavobacteriia</taxon>
        <taxon>Flavobacteriales</taxon>
        <taxon>Flavobacteriaceae</taxon>
        <taxon>Flavobacterium</taxon>
    </lineage>
</organism>
<evidence type="ECO:0000256" key="1">
    <source>
        <dbReference type="SAM" id="Phobius"/>
    </source>
</evidence>
<keyword evidence="1" id="KW-1133">Transmembrane helix</keyword>
<sequence>MKISDDLEKMLPFGYLFLIIMGIFKDSIQYYQLGINILKFSTFMDILISPLAYLTSNVIILITIIFLFIGHYNLPKLLVKYDHNPTVQKMFELKSVKSFSLEEKKRYYNNIALKTLALVLMSFFIGTGMAGGYFISQRIEKGTLDYNYKINFNDEKPQQVNLIGTNSLYYFYVTKGEKHIKIAPIGSIKNVELIYKTSSQ</sequence>
<evidence type="ECO:0000313" key="2">
    <source>
        <dbReference type="EMBL" id="MFC4394446.1"/>
    </source>
</evidence>
<proteinExistence type="predicted"/>
<dbReference type="EMBL" id="JBHSCO010000011">
    <property type="protein sequence ID" value="MFC4394446.1"/>
    <property type="molecule type" value="Genomic_DNA"/>
</dbReference>
<feature type="transmembrane region" description="Helical" evidence="1">
    <location>
        <begin position="51"/>
        <end position="70"/>
    </location>
</feature>
<dbReference type="RefSeq" id="WP_179001978.1">
    <property type="nucleotide sequence ID" value="NZ_JBHSCO010000011.1"/>
</dbReference>
<feature type="transmembrane region" description="Helical" evidence="1">
    <location>
        <begin position="111"/>
        <end position="135"/>
    </location>
</feature>
<keyword evidence="1" id="KW-0472">Membrane</keyword>
<evidence type="ECO:0000313" key="3">
    <source>
        <dbReference type="Proteomes" id="UP001595719"/>
    </source>
</evidence>
<dbReference type="Proteomes" id="UP001595719">
    <property type="component" value="Unassembled WGS sequence"/>
</dbReference>
<feature type="transmembrane region" description="Helical" evidence="1">
    <location>
        <begin position="12"/>
        <end position="31"/>
    </location>
</feature>
<comment type="caution">
    <text evidence="2">The sequence shown here is derived from an EMBL/GenBank/DDBJ whole genome shotgun (WGS) entry which is preliminary data.</text>
</comment>
<keyword evidence="1" id="KW-0812">Transmembrane</keyword>
<keyword evidence="3" id="KW-1185">Reference proteome</keyword>
<reference evidence="3" key="1">
    <citation type="journal article" date="2019" name="Int. J. Syst. Evol. Microbiol.">
        <title>The Global Catalogue of Microorganisms (GCM) 10K type strain sequencing project: providing services to taxonomists for standard genome sequencing and annotation.</title>
        <authorList>
            <consortium name="The Broad Institute Genomics Platform"/>
            <consortium name="The Broad Institute Genome Sequencing Center for Infectious Disease"/>
            <person name="Wu L."/>
            <person name="Ma J."/>
        </authorList>
    </citation>
    <scope>NUCLEOTIDE SEQUENCE [LARGE SCALE GENOMIC DNA]</scope>
    <source>
        <strain evidence="3">CGMCC 1.15345</strain>
    </source>
</reference>
<name>A0ABV8WCM3_9FLAO</name>